<name>A0ABQ7DX11_BRACR</name>
<evidence type="ECO:0000313" key="1">
    <source>
        <dbReference type="EMBL" id="KAF3581685.1"/>
    </source>
</evidence>
<organism evidence="1 2">
    <name type="scientific">Brassica cretica</name>
    <name type="common">Mustard</name>
    <dbReference type="NCBI Taxonomy" id="69181"/>
    <lineage>
        <taxon>Eukaryota</taxon>
        <taxon>Viridiplantae</taxon>
        <taxon>Streptophyta</taxon>
        <taxon>Embryophyta</taxon>
        <taxon>Tracheophyta</taxon>
        <taxon>Spermatophyta</taxon>
        <taxon>Magnoliopsida</taxon>
        <taxon>eudicotyledons</taxon>
        <taxon>Gunneridae</taxon>
        <taxon>Pentapetalae</taxon>
        <taxon>rosids</taxon>
        <taxon>malvids</taxon>
        <taxon>Brassicales</taxon>
        <taxon>Brassicaceae</taxon>
        <taxon>Brassiceae</taxon>
        <taxon>Brassica</taxon>
    </lineage>
</organism>
<dbReference type="Proteomes" id="UP000266723">
    <property type="component" value="Unassembled WGS sequence"/>
</dbReference>
<protein>
    <submittedName>
        <fullName evidence="1">Uncharacterized protein</fullName>
    </submittedName>
</protein>
<comment type="caution">
    <text evidence="1">The sequence shown here is derived from an EMBL/GenBank/DDBJ whole genome shotgun (WGS) entry which is preliminary data.</text>
</comment>
<accession>A0ABQ7DX11</accession>
<reference evidence="1 2" key="1">
    <citation type="journal article" date="2020" name="BMC Genomics">
        <title>Intraspecific diversification of the crop wild relative Brassica cretica Lam. using demographic model selection.</title>
        <authorList>
            <person name="Kioukis A."/>
            <person name="Michalopoulou V.A."/>
            <person name="Briers L."/>
            <person name="Pirintsos S."/>
            <person name="Studholme D.J."/>
            <person name="Pavlidis P."/>
            <person name="Sarris P.F."/>
        </authorList>
    </citation>
    <scope>NUCLEOTIDE SEQUENCE [LARGE SCALE GENOMIC DNA]</scope>
    <source>
        <strain evidence="2">cv. PFS-1207/04</strain>
    </source>
</reference>
<proteinExistence type="predicted"/>
<gene>
    <name evidence="1" type="ORF">DY000_02032299</name>
</gene>
<dbReference type="EMBL" id="QGKV02000649">
    <property type="protein sequence ID" value="KAF3581685.1"/>
    <property type="molecule type" value="Genomic_DNA"/>
</dbReference>
<keyword evidence="2" id="KW-1185">Reference proteome</keyword>
<evidence type="ECO:0000313" key="2">
    <source>
        <dbReference type="Proteomes" id="UP000266723"/>
    </source>
</evidence>
<sequence length="163" mass="17755">MRQSKSKNKSEKSDILNVSPTGFARLSDFSDEFRVLPAPSRVALCSAVDSYSDEIGIRVTSLTPPLYTFAISLLDCHPETESGKCCRVGTPSPSPAVHLCLILVTKQTLIFFSEDITEAWAYVSRMGLELNQNVLCGVDLGLCFFSTTAKAVPSTTLCVVLLR</sequence>